<gene>
    <name evidence="2" type="ORF">SLS53_004319</name>
</gene>
<reference evidence="2 3" key="1">
    <citation type="journal article" date="2023" name="PLoS ONE">
        <title>Cytospora paraplurivora sp. nov. isolated from orchards with fruit tree decline syndrome in Ontario, Canada.</title>
        <authorList>
            <person name="Ilyukhin E."/>
            <person name="Nguyen H.D.T."/>
            <person name="Castle A.J."/>
            <person name="Ellouze W."/>
        </authorList>
    </citation>
    <scope>NUCLEOTIDE SEQUENCE [LARGE SCALE GENOMIC DNA]</scope>
    <source>
        <strain evidence="2 3">FDS-564</strain>
    </source>
</reference>
<feature type="signal peptide" evidence="1">
    <location>
        <begin position="1"/>
        <end position="18"/>
    </location>
</feature>
<evidence type="ECO:0000313" key="2">
    <source>
        <dbReference type="EMBL" id="KAK7743234.1"/>
    </source>
</evidence>
<dbReference type="Proteomes" id="UP001320245">
    <property type="component" value="Unassembled WGS sequence"/>
</dbReference>
<evidence type="ECO:0000313" key="3">
    <source>
        <dbReference type="Proteomes" id="UP001320245"/>
    </source>
</evidence>
<accession>A0AAN9UFQ0</accession>
<feature type="chain" id="PRO_5042943422" evidence="1">
    <location>
        <begin position="19"/>
        <end position="183"/>
    </location>
</feature>
<evidence type="ECO:0000256" key="1">
    <source>
        <dbReference type="SAM" id="SignalP"/>
    </source>
</evidence>
<protein>
    <submittedName>
        <fullName evidence="2">Uncharacterized protein</fullName>
    </submittedName>
</protein>
<keyword evidence="3" id="KW-1185">Reference proteome</keyword>
<name>A0AAN9UFQ0_9PEZI</name>
<dbReference type="EMBL" id="JAJSPL020000014">
    <property type="protein sequence ID" value="KAK7743234.1"/>
    <property type="molecule type" value="Genomic_DNA"/>
</dbReference>
<proteinExistence type="predicted"/>
<sequence length="183" mass="19560">MRALIATLLSALIGLALATNTTIRYYDTKEGCVGNYFQCSNIPIGYCCKASSPWCIYVLCPDCVANGVKTYSLLTHANGECSGDPVQPACVNTSDKNNLCCSVDYQGKTDVCSTMVTTDVGKKLEVEGDGCLGVAQPDTLFYTDDGGAAHEVHLPNGTFDRAVEFANFSDWKGLAKFLGQPTI</sequence>
<dbReference type="AlphaFoldDB" id="A0AAN9UFQ0"/>
<comment type="caution">
    <text evidence="2">The sequence shown here is derived from an EMBL/GenBank/DDBJ whole genome shotgun (WGS) entry which is preliminary data.</text>
</comment>
<keyword evidence="1" id="KW-0732">Signal</keyword>
<organism evidence="2 3">
    <name type="scientific">Cytospora paraplurivora</name>
    <dbReference type="NCBI Taxonomy" id="2898453"/>
    <lineage>
        <taxon>Eukaryota</taxon>
        <taxon>Fungi</taxon>
        <taxon>Dikarya</taxon>
        <taxon>Ascomycota</taxon>
        <taxon>Pezizomycotina</taxon>
        <taxon>Sordariomycetes</taxon>
        <taxon>Sordariomycetidae</taxon>
        <taxon>Diaporthales</taxon>
        <taxon>Cytosporaceae</taxon>
        <taxon>Cytospora</taxon>
    </lineage>
</organism>